<dbReference type="Proteomes" id="UP000054805">
    <property type="component" value="Unassembled WGS sequence"/>
</dbReference>
<name>A0A0V1GGK5_TRIPS</name>
<dbReference type="AlphaFoldDB" id="A0A0V1GGK5"/>
<proteinExistence type="predicted"/>
<dbReference type="EMBL" id="JYDS01002445">
    <property type="protein sequence ID" value="KRY97390.1"/>
    <property type="molecule type" value="Genomic_DNA"/>
</dbReference>
<accession>A0A0V1GGK5</accession>
<evidence type="ECO:0000313" key="1">
    <source>
        <dbReference type="EMBL" id="KRY97390.1"/>
    </source>
</evidence>
<feature type="non-terminal residue" evidence="1">
    <location>
        <position position="64"/>
    </location>
</feature>
<comment type="caution">
    <text evidence="1">The sequence shown here is derived from an EMBL/GenBank/DDBJ whole genome shotgun (WGS) entry which is preliminary data.</text>
</comment>
<organism evidence="1 2">
    <name type="scientific">Trichinella pseudospiralis</name>
    <name type="common">Parasitic roundworm</name>
    <dbReference type="NCBI Taxonomy" id="6337"/>
    <lineage>
        <taxon>Eukaryota</taxon>
        <taxon>Metazoa</taxon>
        <taxon>Ecdysozoa</taxon>
        <taxon>Nematoda</taxon>
        <taxon>Enoplea</taxon>
        <taxon>Dorylaimia</taxon>
        <taxon>Trichinellida</taxon>
        <taxon>Trichinellidae</taxon>
        <taxon>Trichinella</taxon>
    </lineage>
</organism>
<evidence type="ECO:0000313" key="2">
    <source>
        <dbReference type="Proteomes" id="UP000054805"/>
    </source>
</evidence>
<sequence length="64" mass="6923">LRFSCLGSSLGCILELKEKRESWWISLLVGTHDNHSLQLKDLGEQVRPQAGGSASVADGLSQPC</sequence>
<reference evidence="1 2" key="1">
    <citation type="submission" date="2015-01" db="EMBL/GenBank/DDBJ databases">
        <title>Evolution of Trichinella species and genotypes.</title>
        <authorList>
            <person name="Korhonen P.K."/>
            <person name="Edoardo P."/>
            <person name="Giuseppe L.R."/>
            <person name="Gasser R.B."/>
        </authorList>
    </citation>
    <scope>NUCLEOTIDE SEQUENCE [LARGE SCALE GENOMIC DNA]</scope>
    <source>
        <strain evidence="1">ISS588</strain>
    </source>
</reference>
<protein>
    <submittedName>
        <fullName evidence="1">Uncharacterized protein</fullName>
    </submittedName>
</protein>
<gene>
    <name evidence="1" type="ORF">T4B_354</name>
</gene>
<feature type="non-terminal residue" evidence="1">
    <location>
        <position position="1"/>
    </location>
</feature>
<keyword evidence="2" id="KW-1185">Reference proteome</keyword>